<keyword evidence="3" id="KW-1133">Transmembrane helix</keyword>
<dbReference type="Pfam" id="PF05105">
    <property type="entry name" value="Phage_holin_4_1"/>
    <property type="match status" value="1"/>
</dbReference>
<dbReference type="HOGENOM" id="CLU_125939_5_0_9"/>
<organism evidence="5 6">
    <name type="scientific">Selenomonas ruminantium subsp. lactilytica (strain NBRC 103574 / TAM6421)</name>
    <dbReference type="NCBI Taxonomy" id="927704"/>
    <lineage>
        <taxon>Bacteria</taxon>
        <taxon>Bacillati</taxon>
        <taxon>Bacillota</taxon>
        <taxon>Negativicutes</taxon>
        <taxon>Selenomonadales</taxon>
        <taxon>Selenomonadaceae</taxon>
        <taxon>Selenomonas</taxon>
    </lineage>
</organism>
<evidence type="ECO:0000256" key="4">
    <source>
        <dbReference type="ARBA" id="ARBA00023136"/>
    </source>
</evidence>
<dbReference type="eggNOG" id="COG4824">
    <property type="taxonomic scope" value="Bacteria"/>
</dbReference>
<evidence type="ECO:0000313" key="6">
    <source>
        <dbReference type="Proteomes" id="UP000007887"/>
    </source>
</evidence>
<dbReference type="PATRIC" id="fig|927704.6.peg.1876"/>
<sequence length="99" mass="11071">MVLDYLTGVVAAYINPDLALNSQRGFKGIAKKAIIMFLVSLAYRLDCLVGKEIMQYAVMWFFISNESLSIIENAAKAGVPIPTRFKESLEQLAKEKQAR</sequence>
<comment type="subcellular location">
    <subcellularLocation>
        <location evidence="1">Membrane</location>
        <topology evidence="1">Multi-pass membrane protein</topology>
    </subcellularLocation>
</comment>
<evidence type="ECO:0000256" key="2">
    <source>
        <dbReference type="ARBA" id="ARBA00022692"/>
    </source>
</evidence>
<protein>
    <submittedName>
        <fullName evidence="5">Putative phage lysis holin</fullName>
    </submittedName>
</protein>
<gene>
    <name evidence="5" type="ordered locus">SELR_18090</name>
</gene>
<name>I0GRY0_SELRL</name>
<keyword evidence="2" id="KW-0812">Transmembrane</keyword>
<evidence type="ECO:0000256" key="3">
    <source>
        <dbReference type="ARBA" id="ARBA00022989"/>
    </source>
</evidence>
<evidence type="ECO:0000313" key="5">
    <source>
        <dbReference type="EMBL" id="BAL83517.1"/>
    </source>
</evidence>
<proteinExistence type="predicted"/>
<evidence type="ECO:0000256" key="1">
    <source>
        <dbReference type="ARBA" id="ARBA00004141"/>
    </source>
</evidence>
<dbReference type="GO" id="GO:0016020">
    <property type="term" value="C:membrane"/>
    <property type="evidence" value="ECO:0007669"/>
    <property type="project" value="UniProtKB-SubCell"/>
</dbReference>
<dbReference type="Proteomes" id="UP000007887">
    <property type="component" value="Chromosome"/>
</dbReference>
<dbReference type="EMBL" id="AP012292">
    <property type="protein sequence ID" value="BAL83517.1"/>
    <property type="molecule type" value="Genomic_DNA"/>
</dbReference>
<dbReference type="NCBIfam" id="TIGR01593">
    <property type="entry name" value="holin_tox_secr"/>
    <property type="match status" value="1"/>
</dbReference>
<dbReference type="KEGG" id="sri:SELR_18090"/>
<dbReference type="InterPro" id="IPR006480">
    <property type="entry name" value="Phage_holin_4_1"/>
</dbReference>
<keyword evidence="4" id="KW-0472">Membrane</keyword>
<dbReference type="AlphaFoldDB" id="I0GRY0"/>
<reference evidence="5 6" key="1">
    <citation type="submission" date="2011-10" db="EMBL/GenBank/DDBJ databases">
        <title>Whole genome sequence of Selenomonas ruminantium subsp. lactilytica TAM6421.</title>
        <authorList>
            <person name="Oguchi A."/>
            <person name="Ankai A."/>
            <person name="Kaneko J."/>
            <person name="Yamada-Narita S."/>
            <person name="Fukui S."/>
            <person name="Takahashi M."/>
            <person name="Onodera T."/>
            <person name="Kojima S."/>
            <person name="Fushimi T."/>
            <person name="Abe N."/>
            <person name="Kamio Y."/>
            <person name="Yamazaki S."/>
            <person name="Fujita N."/>
        </authorList>
    </citation>
    <scope>NUCLEOTIDE SEQUENCE [LARGE SCALE GENOMIC DNA]</scope>
    <source>
        <strain evidence="6">NBRC 103574 / TAM6421</strain>
    </source>
</reference>
<accession>I0GRY0</accession>